<keyword evidence="4" id="KW-0051">Antiviral defense</keyword>
<dbReference type="SUPFAM" id="SSF158568">
    <property type="entry name" value="AF1862-like"/>
    <property type="match status" value="1"/>
</dbReference>
<gene>
    <name evidence="6" type="ORF">SAMN02746062_02315</name>
</gene>
<comment type="similarity">
    <text evidence="2">Belongs to the CRISPR system Cmr5 family.</text>
</comment>
<accession>A0A286EW88</accession>
<dbReference type="Gene3D" id="1.10.520.30">
    <property type="entry name" value="AF1862-like domain"/>
    <property type="match status" value="1"/>
</dbReference>
<evidence type="ECO:0000313" key="7">
    <source>
        <dbReference type="Proteomes" id="UP000219669"/>
    </source>
</evidence>
<evidence type="ECO:0000256" key="2">
    <source>
        <dbReference type="ARBA" id="ARBA00006161"/>
    </source>
</evidence>
<sequence length="153" mass="17779">MQIRTQKYAEIAYPLVANMKVNKEFKQTDPEKYKRQYELQNEYRTQALNLPTMILQSGLAQSIGFLMAKAKNDSSEAKAKTKAFQKLLEHLEKLLKDSVKPNKTLHETILESDIVQYQRLTRNAIEASSWLKRYTQALLEKDKKQEQNNATDA</sequence>
<keyword evidence="7" id="KW-1185">Reference proteome</keyword>
<reference evidence="6 7" key="1">
    <citation type="submission" date="2017-09" db="EMBL/GenBank/DDBJ databases">
        <authorList>
            <person name="Ehlers B."/>
            <person name="Leendertz F.H."/>
        </authorList>
    </citation>
    <scope>NUCLEOTIDE SEQUENCE [LARGE SCALE GENOMIC DNA]</scope>
    <source>
        <strain evidence="6 7">DSM 16848</strain>
    </source>
</reference>
<dbReference type="RefSeq" id="WP_224446389.1">
    <property type="nucleotide sequence ID" value="NZ_CP083931.1"/>
</dbReference>
<evidence type="ECO:0000256" key="4">
    <source>
        <dbReference type="ARBA" id="ARBA00023118"/>
    </source>
</evidence>
<dbReference type="NCBIfam" id="TIGR01881">
    <property type="entry name" value="cas_Cmr5"/>
    <property type="match status" value="1"/>
</dbReference>
<comment type="subcellular location">
    <subcellularLocation>
        <location evidence="1">Cytoplasm</location>
    </subcellularLocation>
</comment>
<evidence type="ECO:0000256" key="3">
    <source>
        <dbReference type="ARBA" id="ARBA00022490"/>
    </source>
</evidence>
<protein>
    <recommendedName>
        <fullName evidence="5">CRISPR type III-B/RAMP module-associated protein Cmr5</fullName>
    </recommendedName>
</protein>
<dbReference type="GO" id="GO:0005737">
    <property type="term" value="C:cytoplasm"/>
    <property type="evidence" value="ECO:0007669"/>
    <property type="project" value="UniProtKB-SubCell"/>
</dbReference>
<evidence type="ECO:0000256" key="1">
    <source>
        <dbReference type="ARBA" id="ARBA00004496"/>
    </source>
</evidence>
<dbReference type="InterPro" id="IPR010160">
    <property type="entry name" value="CRISPR-assoc_prot_Cmr5"/>
</dbReference>
<dbReference type="Pfam" id="PF09701">
    <property type="entry name" value="Cas_Cmr5"/>
    <property type="match status" value="1"/>
</dbReference>
<dbReference type="GO" id="GO:0051607">
    <property type="term" value="P:defense response to virus"/>
    <property type="evidence" value="ECO:0007669"/>
    <property type="project" value="UniProtKB-KW"/>
</dbReference>
<dbReference type="EMBL" id="OCNF01000037">
    <property type="protein sequence ID" value="SOD75227.1"/>
    <property type="molecule type" value="Genomic_DNA"/>
</dbReference>
<dbReference type="InterPro" id="IPR023101">
    <property type="entry name" value="AF1862-like_dom_sf"/>
</dbReference>
<evidence type="ECO:0000256" key="5">
    <source>
        <dbReference type="ARBA" id="ARBA00030001"/>
    </source>
</evidence>
<dbReference type="AlphaFoldDB" id="A0A286EW88"/>
<proteinExistence type="inferred from homology"/>
<evidence type="ECO:0000313" key="6">
    <source>
        <dbReference type="EMBL" id="SOD75227.1"/>
    </source>
</evidence>
<organism evidence="6 7">
    <name type="scientific">Alysiella filiformis DSM 16848</name>
    <dbReference type="NCBI Taxonomy" id="1120981"/>
    <lineage>
        <taxon>Bacteria</taxon>
        <taxon>Pseudomonadati</taxon>
        <taxon>Pseudomonadota</taxon>
        <taxon>Betaproteobacteria</taxon>
        <taxon>Neisseriales</taxon>
        <taxon>Neisseriaceae</taxon>
        <taxon>Alysiella</taxon>
    </lineage>
</organism>
<dbReference type="Proteomes" id="UP000219669">
    <property type="component" value="Unassembled WGS sequence"/>
</dbReference>
<keyword evidence="3" id="KW-0963">Cytoplasm</keyword>
<name>A0A286EW88_9NEIS</name>